<accession>A0A7W9INT0</accession>
<sequence>MTLSSRVPALLDRLVGLFTGALPGDVLILDGPAVTADPGQDVVCVGWDGDDDGDGQAVDWAQDWTGLGAGVKTETIQVTCVLIAWDGDDDLAAARTRAYTHFAALEAALRADVGAGFAPPATVAITGGRLHQEQTRAGAQARVPFTVSAQIRI</sequence>
<organism evidence="1 2">
    <name type="scientific">Streptosporangium becharense</name>
    <dbReference type="NCBI Taxonomy" id="1816182"/>
    <lineage>
        <taxon>Bacteria</taxon>
        <taxon>Bacillati</taxon>
        <taxon>Actinomycetota</taxon>
        <taxon>Actinomycetes</taxon>
        <taxon>Streptosporangiales</taxon>
        <taxon>Streptosporangiaceae</taxon>
        <taxon>Streptosporangium</taxon>
    </lineage>
</organism>
<reference evidence="1 2" key="1">
    <citation type="submission" date="2020-08" db="EMBL/GenBank/DDBJ databases">
        <title>Sequencing the genomes of 1000 actinobacteria strains.</title>
        <authorList>
            <person name="Klenk H.-P."/>
        </authorList>
    </citation>
    <scope>NUCLEOTIDE SEQUENCE [LARGE SCALE GENOMIC DNA]</scope>
    <source>
        <strain evidence="1 2">DSM 46887</strain>
    </source>
</reference>
<evidence type="ECO:0000313" key="2">
    <source>
        <dbReference type="Proteomes" id="UP000540685"/>
    </source>
</evidence>
<evidence type="ECO:0008006" key="3">
    <source>
        <dbReference type="Google" id="ProtNLM"/>
    </source>
</evidence>
<dbReference type="RefSeq" id="WP_184538055.1">
    <property type="nucleotide sequence ID" value="NZ_JACHMP010000002.1"/>
</dbReference>
<protein>
    <recommendedName>
        <fullName evidence="3">DUF3168 domain-containing protein</fullName>
    </recommendedName>
</protein>
<evidence type="ECO:0000313" key="1">
    <source>
        <dbReference type="EMBL" id="MBB5823775.1"/>
    </source>
</evidence>
<dbReference type="AlphaFoldDB" id="A0A7W9INT0"/>
<gene>
    <name evidence="1" type="ORF">F4562_006924</name>
</gene>
<comment type="caution">
    <text evidence="1">The sequence shown here is derived from an EMBL/GenBank/DDBJ whole genome shotgun (WGS) entry which is preliminary data.</text>
</comment>
<dbReference type="Proteomes" id="UP000540685">
    <property type="component" value="Unassembled WGS sequence"/>
</dbReference>
<dbReference type="EMBL" id="JACHMP010000002">
    <property type="protein sequence ID" value="MBB5823775.1"/>
    <property type="molecule type" value="Genomic_DNA"/>
</dbReference>
<name>A0A7W9INT0_9ACTN</name>
<keyword evidence="2" id="KW-1185">Reference proteome</keyword>
<proteinExistence type="predicted"/>